<dbReference type="Proteomes" id="UP000005143">
    <property type="component" value="Unassembled WGS sequence"/>
</dbReference>
<evidence type="ECO:0000256" key="1">
    <source>
        <dbReference type="SAM" id="MobiDB-lite"/>
    </source>
</evidence>
<dbReference type="AlphaFoldDB" id="H0E3H2"/>
<comment type="caution">
    <text evidence="2">The sequence shown here is derived from an EMBL/GenBank/DDBJ whole genome shotgun (WGS) entry which is preliminary data.</text>
</comment>
<proteinExistence type="predicted"/>
<name>H0E3H2_9ACTN</name>
<gene>
    <name evidence="2" type="ORF">PAI11_13430</name>
</gene>
<organism evidence="2 3">
    <name type="scientific">Patulibacter medicamentivorans</name>
    <dbReference type="NCBI Taxonomy" id="1097667"/>
    <lineage>
        <taxon>Bacteria</taxon>
        <taxon>Bacillati</taxon>
        <taxon>Actinomycetota</taxon>
        <taxon>Thermoleophilia</taxon>
        <taxon>Solirubrobacterales</taxon>
        <taxon>Patulibacteraceae</taxon>
        <taxon>Patulibacter</taxon>
    </lineage>
</organism>
<sequence>MASFFIDFETGRVATKRQLMAANLHNGVDPPKRPWHPIRSDVDASTLWYVVLRKRERGIWLGTVAFRHSDHHSLLLEQGWDEVPAEEIVTFGPAAGPDGGPVGPVEMSPSPFDS</sequence>
<evidence type="ECO:0000313" key="3">
    <source>
        <dbReference type="Proteomes" id="UP000005143"/>
    </source>
</evidence>
<dbReference type="RefSeq" id="WP_007572341.1">
    <property type="nucleotide sequence ID" value="NZ_AGUD01000071.1"/>
</dbReference>
<feature type="region of interest" description="Disordered" evidence="1">
    <location>
        <begin position="90"/>
        <end position="114"/>
    </location>
</feature>
<evidence type="ECO:0000313" key="2">
    <source>
        <dbReference type="EMBL" id="EHN11769.1"/>
    </source>
</evidence>
<keyword evidence="3" id="KW-1185">Reference proteome</keyword>
<dbReference type="OrthoDB" id="5244455at2"/>
<accession>H0E3H2</accession>
<protein>
    <submittedName>
        <fullName evidence="2">Uncharacterized protein</fullName>
    </submittedName>
</protein>
<reference evidence="2 3" key="1">
    <citation type="journal article" date="2013" name="Biodegradation">
        <title>Quantitative proteomic analysis of ibuprofen-degrading Patulibacter sp. strain I11.</title>
        <authorList>
            <person name="Almeida B."/>
            <person name="Kjeldal H."/>
            <person name="Lolas I."/>
            <person name="Knudsen A.D."/>
            <person name="Carvalho G."/>
            <person name="Nielsen K.L."/>
            <person name="Barreto Crespo M.T."/>
            <person name="Stensballe A."/>
            <person name="Nielsen J.L."/>
        </authorList>
    </citation>
    <scope>NUCLEOTIDE SEQUENCE [LARGE SCALE GENOMIC DNA]</scope>
    <source>
        <strain evidence="2 3">I11</strain>
    </source>
</reference>
<dbReference type="EMBL" id="AGUD01000071">
    <property type="protein sequence ID" value="EHN11769.1"/>
    <property type="molecule type" value="Genomic_DNA"/>
</dbReference>